<dbReference type="eggNOG" id="COG0457">
    <property type="taxonomic scope" value="Bacteria"/>
</dbReference>
<dbReference type="Gene3D" id="3.40.50.300">
    <property type="entry name" value="P-loop containing nucleotide triphosphate hydrolases"/>
    <property type="match status" value="1"/>
</dbReference>
<name>U5DTJ8_9CHRO</name>
<dbReference type="InterPro" id="IPR058651">
    <property type="entry name" value="HTH_VMAP-M9"/>
</dbReference>
<dbReference type="Pfam" id="PF26355">
    <property type="entry name" value="HTH_VMAP-M9"/>
    <property type="match status" value="1"/>
</dbReference>
<keyword evidence="4" id="KW-1185">Reference proteome</keyword>
<dbReference type="SUPFAM" id="SSF48452">
    <property type="entry name" value="TPR-like"/>
    <property type="match status" value="2"/>
</dbReference>
<dbReference type="Gene3D" id="1.25.40.10">
    <property type="entry name" value="Tetratricopeptide repeat domain"/>
    <property type="match status" value="2"/>
</dbReference>
<organism evidence="3 4">
    <name type="scientific">Rubidibacter lacunae KORDI 51-2</name>
    <dbReference type="NCBI Taxonomy" id="582515"/>
    <lineage>
        <taxon>Bacteria</taxon>
        <taxon>Bacillati</taxon>
        <taxon>Cyanobacteriota</taxon>
        <taxon>Cyanophyceae</taxon>
        <taxon>Oscillatoriophycideae</taxon>
        <taxon>Chroococcales</taxon>
        <taxon>Aphanothecaceae</taxon>
        <taxon>Rubidibacter</taxon>
    </lineage>
</organism>
<accession>U5DTJ8</accession>
<evidence type="ECO:0000259" key="2">
    <source>
        <dbReference type="Pfam" id="PF26355"/>
    </source>
</evidence>
<dbReference type="PANTHER" id="PTHR47691">
    <property type="entry name" value="REGULATOR-RELATED"/>
    <property type="match status" value="1"/>
</dbReference>
<protein>
    <submittedName>
        <fullName evidence="3">NB-ARC domain protein</fullName>
    </submittedName>
</protein>
<dbReference type="Pfam" id="PF00931">
    <property type="entry name" value="NB-ARC"/>
    <property type="match status" value="1"/>
</dbReference>
<dbReference type="InterPro" id="IPR011990">
    <property type="entry name" value="TPR-like_helical_dom_sf"/>
</dbReference>
<dbReference type="InterPro" id="IPR002182">
    <property type="entry name" value="NB-ARC"/>
</dbReference>
<evidence type="ECO:0000313" key="3">
    <source>
        <dbReference type="EMBL" id="ERN43005.1"/>
    </source>
</evidence>
<dbReference type="EMBL" id="ASSJ01000004">
    <property type="protein sequence ID" value="ERN43005.1"/>
    <property type="molecule type" value="Genomic_DNA"/>
</dbReference>
<comment type="caution">
    <text evidence="3">The sequence shown here is derived from an EMBL/GenBank/DDBJ whole genome shotgun (WGS) entry which is preliminary data.</text>
</comment>
<dbReference type="GO" id="GO:0043531">
    <property type="term" value="F:ADP binding"/>
    <property type="evidence" value="ECO:0007669"/>
    <property type="project" value="InterPro"/>
</dbReference>
<dbReference type="Proteomes" id="UP000016960">
    <property type="component" value="Unassembled WGS sequence"/>
</dbReference>
<sequence>MDAEAALTLTEALYRQQVGRALSDLQRTIVRQVWQQQRYLDIADSYGCTEGHVKDTAADLWRQLSQVLGDRVTKSNFRAALQRSRASVPTAVPISPAPLGADLASDPAANVFGQASVGQAFVGRGGAIAHLDALCRQSKLVVIHGKGGVGKTTLARHYLRSRQAAGEIAGVLELLVAKETANAVAAESIVAEWLQRDFHEEPGGEFGIALGRLRRQVQTRRIGILIDNLEPVLDRYGRFIAPHRAYGELLRVLAEATTRSLTVLTSRDRLCEPNLDVAHLRLPGLDRAAWQQFFQLNVVTACDATLAETHATYGGNAKAMGILSGTAREDFGGDLDAYWQAIGGDPLGETSLKNLIASQCDRLKSLDAEAYRLLYRLGALRFQDVPAVPVAALLALLWDVPPHLRRGAIAALCNRSLVEFACGDYWLHPSMRAEALFRLRASDDWEPTQRHLAAYWSDRVVQIASVEDAIAAWEATYHYRAIDDWEAVARTILTSRVNRWQQHLPLGSTLYRMGLLQPVLDALEIGLDRVRSPRYRAELHDLLGDLYWISGHVRTAIAAQETAIAIAYRSIAALDPDDRLERYRLESLELDSHLSVGLYCIDLWELERAQACFARVLALASERERQRWVEKATICLALVESYAGVATARDRADAGYNELGNRSEEGTGRAAYFMQLLGQSYANLGVVTRATELLQRANSAAETGHFPQIQARALTGLAVIERDRGNRNAAIPLHRKAIALLEAIGAKCDLAEAHFQLGLTTGESPSSERALQYFRELGAPRQIERVQDAIARAGDNRREQ</sequence>
<dbReference type="SUPFAM" id="SSF52540">
    <property type="entry name" value="P-loop containing nucleoside triphosphate hydrolases"/>
    <property type="match status" value="1"/>
</dbReference>
<dbReference type="OrthoDB" id="524729at2"/>
<gene>
    <name evidence="3" type="ORF">KR51_00003180</name>
</gene>
<dbReference type="PATRIC" id="fig|582515.4.peg.365"/>
<feature type="domain" description="vWA-MoxR associated protein N-terminal HTH" evidence="2">
    <location>
        <begin position="1"/>
        <end position="83"/>
    </location>
</feature>
<proteinExistence type="predicted"/>
<reference evidence="3 4" key="1">
    <citation type="submission" date="2013-05" db="EMBL/GenBank/DDBJ databases">
        <title>Draft genome sequence of Rubidibacter lacunae KORDI 51-2.</title>
        <authorList>
            <person name="Choi D.H."/>
            <person name="Noh J.H."/>
            <person name="Kwon K.-K."/>
            <person name="Lee J.-H."/>
            <person name="Ryu J.-Y."/>
        </authorList>
    </citation>
    <scope>NUCLEOTIDE SEQUENCE [LARGE SCALE GENOMIC DNA]</scope>
    <source>
        <strain evidence="3 4">KORDI 51-2</strain>
    </source>
</reference>
<evidence type="ECO:0000313" key="4">
    <source>
        <dbReference type="Proteomes" id="UP000016960"/>
    </source>
</evidence>
<dbReference type="InParanoid" id="U5DTJ8"/>
<dbReference type="RefSeq" id="WP_022604073.1">
    <property type="nucleotide sequence ID" value="NZ_ASSJ01000004.1"/>
</dbReference>
<dbReference type="InterPro" id="IPR027417">
    <property type="entry name" value="P-loop_NTPase"/>
</dbReference>
<feature type="domain" description="NB-ARC" evidence="1">
    <location>
        <begin position="136"/>
        <end position="263"/>
    </location>
</feature>
<dbReference type="PANTHER" id="PTHR47691:SF3">
    <property type="entry name" value="HTH-TYPE TRANSCRIPTIONAL REGULATOR RV0890C-RELATED"/>
    <property type="match status" value="1"/>
</dbReference>
<dbReference type="AlphaFoldDB" id="U5DTJ8"/>
<dbReference type="STRING" id="582515.KR51_00003180"/>
<evidence type="ECO:0000259" key="1">
    <source>
        <dbReference type="Pfam" id="PF00931"/>
    </source>
</evidence>